<keyword evidence="1" id="KW-0732">Signal</keyword>
<name>A0A4R6PWL5_NOCIG</name>
<organism evidence="2 3">
    <name type="scientific">Nocardia ignorata</name>
    <dbReference type="NCBI Taxonomy" id="145285"/>
    <lineage>
        <taxon>Bacteria</taxon>
        <taxon>Bacillati</taxon>
        <taxon>Actinomycetota</taxon>
        <taxon>Actinomycetes</taxon>
        <taxon>Mycobacteriales</taxon>
        <taxon>Nocardiaceae</taxon>
        <taxon>Nocardia</taxon>
    </lineage>
</organism>
<evidence type="ECO:0000313" key="2">
    <source>
        <dbReference type="EMBL" id="TDP42763.1"/>
    </source>
</evidence>
<dbReference type="AlphaFoldDB" id="A0A4R6PWL5"/>
<evidence type="ECO:0000313" key="3">
    <source>
        <dbReference type="Proteomes" id="UP000295087"/>
    </source>
</evidence>
<feature type="signal peptide" evidence="1">
    <location>
        <begin position="1"/>
        <end position="24"/>
    </location>
</feature>
<dbReference type="Proteomes" id="UP000295087">
    <property type="component" value="Unassembled WGS sequence"/>
</dbReference>
<evidence type="ECO:0008006" key="4">
    <source>
        <dbReference type="Google" id="ProtNLM"/>
    </source>
</evidence>
<comment type="caution">
    <text evidence="2">The sequence shown here is derived from an EMBL/GenBank/DDBJ whole genome shotgun (WGS) entry which is preliminary data.</text>
</comment>
<sequence length="70" mass="6841">MKRSFAVATLVGALMLAPVGPAQAATQPAAPVAACVEYPIGAPGGCDFIQNILQLLSLGSSTLSAGPTAS</sequence>
<dbReference type="RefSeq" id="WP_067484968.1">
    <property type="nucleotide sequence ID" value="NZ_SNXK01000001.1"/>
</dbReference>
<evidence type="ECO:0000256" key="1">
    <source>
        <dbReference type="SAM" id="SignalP"/>
    </source>
</evidence>
<protein>
    <recommendedName>
        <fullName evidence="4">Secreted protein</fullName>
    </recommendedName>
</protein>
<keyword evidence="3" id="KW-1185">Reference proteome</keyword>
<accession>A0A4R6PWL5</accession>
<reference evidence="2 3" key="1">
    <citation type="submission" date="2019-03" db="EMBL/GenBank/DDBJ databases">
        <title>Genomic Encyclopedia of Type Strains, Phase IV (KMG-IV): sequencing the most valuable type-strain genomes for metagenomic binning, comparative biology and taxonomic classification.</title>
        <authorList>
            <person name="Goeker M."/>
        </authorList>
    </citation>
    <scope>NUCLEOTIDE SEQUENCE [LARGE SCALE GENOMIC DNA]</scope>
    <source>
        <strain evidence="2 3">DSM 44496</strain>
    </source>
</reference>
<proteinExistence type="predicted"/>
<gene>
    <name evidence="2" type="ORF">DFR75_1011881</name>
</gene>
<feature type="chain" id="PRO_5020559278" description="Secreted protein" evidence="1">
    <location>
        <begin position="25"/>
        <end position="70"/>
    </location>
</feature>
<dbReference type="EMBL" id="SNXK01000001">
    <property type="protein sequence ID" value="TDP42763.1"/>
    <property type="molecule type" value="Genomic_DNA"/>
</dbReference>